<proteinExistence type="predicted"/>
<evidence type="ECO:0000313" key="1">
    <source>
        <dbReference type="EMBL" id="MFC4357947.1"/>
    </source>
</evidence>
<dbReference type="EMBL" id="JBHSDS010000006">
    <property type="protein sequence ID" value="MFC4357947.1"/>
    <property type="molecule type" value="Genomic_DNA"/>
</dbReference>
<dbReference type="Proteomes" id="UP001595921">
    <property type="component" value="Unassembled WGS sequence"/>
</dbReference>
<evidence type="ECO:0000313" key="2">
    <source>
        <dbReference type="Proteomes" id="UP001595921"/>
    </source>
</evidence>
<accession>A0ABD5PAN4</accession>
<sequence length="204" mass="22891">MERVSEGTVVRHWLALERAKHDRDLDGPPPDDVSDRAALDELLTFKPGAAAFVWRDAPVEWYRLDLTREEFDDLHVVPGPDGLLWRALAADGTVRGCAERIADGEADRLRAETRVDVPYVLERRRLLSERDEFREPLVLSTRRGCVPRFVADGNHRAVALALALLDGRPYTPQPAYLGVGANPVFRPLTERLCGVARSISSFVR</sequence>
<gene>
    <name evidence="1" type="ORF">ACFO0N_08295</name>
</gene>
<dbReference type="RefSeq" id="WP_267624469.1">
    <property type="nucleotide sequence ID" value="NZ_JAODIW010000008.1"/>
</dbReference>
<name>A0ABD5PAN4_9EURY</name>
<keyword evidence="2" id="KW-1185">Reference proteome</keyword>
<comment type="caution">
    <text evidence="1">The sequence shown here is derived from an EMBL/GenBank/DDBJ whole genome shotgun (WGS) entry which is preliminary data.</text>
</comment>
<reference evidence="1 2" key="1">
    <citation type="journal article" date="2019" name="Int. J. Syst. Evol. Microbiol.">
        <title>The Global Catalogue of Microorganisms (GCM) 10K type strain sequencing project: providing services to taxonomists for standard genome sequencing and annotation.</title>
        <authorList>
            <consortium name="The Broad Institute Genomics Platform"/>
            <consortium name="The Broad Institute Genome Sequencing Center for Infectious Disease"/>
            <person name="Wu L."/>
            <person name="Ma J."/>
        </authorList>
    </citation>
    <scope>NUCLEOTIDE SEQUENCE [LARGE SCALE GENOMIC DNA]</scope>
    <source>
        <strain evidence="1 2">CGMCC 1.12553</strain>
    </source>
</reference>
<organism evidence="1 2">
    <name type="scientific">Halobium salinum</name>
    <dbReference type="NCBI Taxonomy" id="1364940"/>
    <lineage>
        <taxon>Archaea</taxon>
        <taxon>Methanobacteriati</taxon>
        <taxon>Methanobacteriota</taxon>
        <taxon>Stenosarchaea group</taxon>
        <taxon>Halobacteria</taxon>
        <taxon>Halobacteriales</taxon>
        <taxon>Haloferacaceae</taxon>
        <taxon>Halobium</taxon>
    </lineage>
</organism>
<evidence type="ECO:0008006" key="3">
    <source>
        <dbReference type="Google" id="ProtNLM"/>
    </source>
</evidence>
<protein>
    <recommendedName>
        <fullName evidence="3">ParB/Sulfiredoxin domain-containing protein</fullName>
    </recommendedName>
</protein>
<dbReference type="AlphaFoldDB" id="A0ABD5PAN4"/>